<protein>
    <recommendedName>
        <fullName evidence="4">Myb-like domain-containing protein</fullName>
    </recommendedName>
</protein>
<reference evidence="2 3" key="1">
    <citation type="submission" date="2016-07" db="EMBL/GenBank/DDBJ databases">
        <title>Pervasive Adenine N6-methylation of Active Genes in Fungi.</title>
        <authorList>
            <consortium name="DOE Joint Genome Institute"/>
            <person name="Mondo S.J."/>
            <person name="Dannebaum R.O."/>
            <person name="Kuo R.C."/>
            <person name="Labutti K."/>
            <person name="Haridas S."/>
            <person name="Kuo A."/>
            <person name="Salamov A."/>
            <person name="Ahrendt S.R."/>
            <person name="Lipzen A."/>
            <person name="Sullivan W."/>
            <person name="Andreopoulos W.B."/>
            <person name="Clum A."/>
            <person name="Lindquist E."/>
            <person name="Daum C."/>
            <person name="Ramamoorthy G.K."/>
            <person name="Gryganskyi A."/>
            <person name="Culley D."/>
            <person name="Magnuson J.K."/>
            <person name="James T.Y."/>
            <person name="O'Malley M.A."/>
            <person name="Stajich J.E."/>
            <person name="Spatafora J.W."/>
            <person name="Visel A."/>
            <person name="Grigoriev I.V."/>
        </authorList>
    </citation>
    <scope>NUCLEOTIDE SEQUENCE [LARGE SCALE GENOMIC DNA]</scope>
    <source>
        <strain evidence="2 3">62-1032</strain>
    </source>
</reference>
<feature type="compositionally biased region" description="Polar residues" evidence="1">
    <location>
        <begin position="202"/>
        <end position="212"/>
    </location>
</feature>
<gene>
    <name evidence="2" type="ORF">BCR35DRAFT_354076</name>
</gene>
<dbReference type="OrthoDB" id="2143914at2759"/>
<feature type="region of interest" description="Disordered" evidence="1">
    <location>
        <begin position="200"/>
        <end position="220"/>
    </location>
</feature>
<dbReference type="Proteomes" id="UP000193467">
    <property type="component" value="Unassembled WGS sequence"/>
</dbReference>
<dbReference type="EMBL" id="MCGR01000045">
    <property type="protein sequence ID" value="ORY73641.1"/>
    <property type="molecule type" value="Genomic_DNA"/>
</dbReference>
<dbReference type="SUPFAM" id="SSF46689">
    <property type="entry name" value="Homeodomain-like"/>
    <property type="match status" value="1"/>
</dbReference>
<sequence>MDELHSLSDVCSAPSDTPITFPPVSSPRGINTPTQSGGVWLWLDDEAKAYDEILAGYESQHKVDWEDVADELQKMCPPSRGMPARSAVQCRSRLYYLKTRALMNRKPPSLRWTPEALAELSDAVKTFCATNNTQHLSGAEWSKLGQTLSSPRTGSGCSQRYAQLRREGGLLRRPRNTESRHTEEQEAAIDAMDAVDTKRSVESSVHPTSTLVRDNDHPFSPEDDERLLELYTAVGPAYKSISRQMSPQRHKKDTQARLDYLLKPYDFSHFFPRDEVE</sequence>
<name>A0A1Y2EPW9_9BASI</name>
<evidence type="ECO:0000313" key="2">
    <source>
        <dbReference type="EMBL" id="ORY73641.1"/>
    </source>
</evidence>
<organism evidence="2 3">
    <name type="scientific">Leucosporidium creatinivorum</name>
    <dbReference type="NCBI Taxonomy" id="106004"/>
    <lineage>
        <taxon>Eukaryota</taxon>
        <taxon>Fungi</taxon>
        <taxon>Dikarya</taxon>
        <taxon>Basidiomycota</taxon>
        <taxon>Pucciniomycotina</taxon>
        <taxon>Microbotryomycetes</taxon>
        <taxon>Leucosporidiales</taxon>
        <taxon>Leucosporidium</taxon>
    </lineage>
</organism>
<evidence type="ECO:0000256" key="1">
    <source>
        <dbReference type="SAM" id="MobiDB-lite"/>
    </source>
</evidence>
<dbReference type="InterPro" id="IPR009057">
    <property type="entry name" value="Homeodomain-like_sf"/>
</dbReference>
<comment type="caution">
    <text evidence="2">The sequence shown here is derived from an EMBL/GenBank/DDBJ whole genome shotgun (WGS) entry which is preliminary data.</text>
</comment>
<accession>A0A1Y2EPW9</accession>
<dbReference type="InParanoid" id="A0A1Y2EPW9"/>
<keyword evidence="3" id="KW-1185">Reference proteome</keyword>
<evidence type="ECO:0000313" key="3">
    <source>
        <dbReference type="Proteomes" id="UP000193467"/>
    </source>
</evidence>
<dbReference type="AlphaFoldDB" id="A0A1Y2EPW9"/>
<evidence type="ECO:0008006" key="4">
    <source>
        <dbReference type="Google" id="ProtNLM"/>
    </source>
</evidence>
<feature type="region of interest" description="Disordered" evidence="1">
    <location>
        <begin position="1"/>
        <end position="30"/>
    </location>
</feature>
<proteinExistence type="predicted"/>